<dbReference type="Pfam" id="PF11387">
    <property type="entry name" value="DUF2795"/>
    <property type="match status" value="1"/>
</dbReference>
<dbReference type="AlphaFoldDB" id="A0A423PDI5"/>
<dbReference type="InterPro" id="IPR021527">
    <property type="entry name" value="DUF2795"/>
</dbReference>
<accession>A0A423PDI5</accession>
<dbReference type="RefSeq" id="WP_123592559.1">
    <property type="nucleotide sequence ID" value="NZ_AYKF01000143.1"/>
</dbReference>
<evidence type="ECO:0008006" key="3">
    <source>
        <dbReference type="Google" id="ProtNLM"/>
    </source>
</evidence>
<comment type="caution">
    <text evidence="1">The sequence shown here is derived from an EMBL/GenBank/DDBJ whole genome shotgun (WGS) entry which is preliminary data.</text>
</comment>
<organism evidence="1 2">
    <name type="scientific">Salinisphaera orenii YIM 95161</name>
    <dbReference type="NCBI Taxonomy" id="1051139"/>
    <lineage>
        <taxon>Bacteria</taxon>
        <taxon>Pseudomonadati</taxon>
        <taxon>Pseudomonadota</taxon>
        <taxon>Gammaproteobacteria</taxon>
        <taxon>Salinisphaerales</taxon>
        <taxon>Salinisphaeraceae</taxon>
        <taxon>Salinisphaera</taxon>
    </lineage>
</organism>
<dbReference type="OrthoDB" id="3078349at2"/>
<reference evidence="1 2" key="1">
    <citation type="submission" date="2013-10" db="EMBL/GenBank/DDBJ databases">
        <title>Salinisphaera halophila YIM 95161 Genome Sequencing.</title>
        <authorList>
            <person name="Lai Q."/>
            <person name="Li C."/>
            <person name="Shao Z."/>
        </authorList>
    </citation>
    <scope>NUCLEOTIDE SEQUENCE [LARGE SCALE GENOMIC DNA]</scope>
    <source>
        <strain evidence="1 2">YIM 95161</strain>
    </source>
</reference>
<name>A0A423PDI5_9GAMM</name>
<evidence type="ECO:0000313" key="2">
    <source>
        <dbReference type="Proteomes" id="UP000285123"/>
    </source>
</evidence>
<evidence type="ECO:0000313" key="1">
    <source>
        <dbReference type="EMBL" id="ROO23087.1"/>
    </source>
</evidence>
<gene>
    <name evidence="1" type="ORF">SAHL_16855</name>
</gene>
<dbReference type="EMBL" id="AYKF01000143">
    <property type="protein sequence ID" value="ROO23087.1"/>
    <property type="molecule type" value="Genomic_DNA"/>
</dbReference>
<proteinExistence type="predicted"/>
<dbReference type="Proteomes" id="UP000285123">
    <property type="component" value="Unassembled WGS sequence"/>
</dbReference>
<sequence length="67" mass="7036">MARPDHASASEIQTYLTGIDYPASKQQLADHAERQGAPLGVRTVLDALPDDEYSGPAAVSRAVGAVE</sequence>
<protein>
    <recommendedName>
        <fullName evidence="3">DUF2795 domain-containing protein</fullName>
    </recommendedName>
</protein>